<dbReference type="Pfam" id="PF02472">
    <property type="entry name" value="ExbD"/>
    <property type="match status" value="1"/>
</dbReference>
<gene>
    <name evidence="7" type="ORF">MNBD_GAMMA26-2512</name>
</gene>
<dbReference type="GO" id="GO:0022857">
    <property type="term" value="F:transmembrane transporter activity"/>
    <property type="evidence" value="ECO:0007669"/>
    <property type="project" value="InterPro"/>
</dbReference>
<feature type="transmembrane region" description="Helical" evidence="6">
    <location>
        <begin position="21"/>
        <end position="39"/>
    </location>
</feature>
<evidence type="ECO:0000256" key="5">
    <source>
        <dbReference type="ARBA" id="ARBA00023136"/>
    </source>
</evidence>
<evidence type="ECO:0000256" key="3">
    <source>
        <dbReference type="ARBA" id="ARBA00022692"/>
    </source>
</evidence>
<evidence type="ECO:0000256" key="2">
    <source>
        <dbReference type="ARBA" id="ARBA00022475"/>
    </source>
</evidence>
<keyword evidence="5 6" id="KW-0472">Membrane</keyword>
<evidence type="ECO:0000256" key="6">
    <source>
        <dbReference type="SAM" id="Phobius"/>
    </source>
</evidence>
<comment type="subcellular location">
    <subcellularLocation>
        <location evidence="1">Cell membrane</location>
        <topology evidence="1">Single-pass membrane protein</topology>
    </subcellularLocation>
</comment>
<dbReference type="PANTHER" id="PTHR30558:SF13">
    <property type="entry name" value="BIOPOLYMER TRANSPORT PROTEIN EXBD2"/>
    <property type="match status" value="1"/>
</dbReference>
<accession>A0A3B1BH91</accession>
<dbReference type="EMBL" id="UOFX01000085">
    <property type="protein sequence ID" value="VAX11443.1"/>
    <property type="molecule type" value="Genomic_DNA"/>
</dbReference>
<name>A0A3B1BH91_9ZZZZ</name>
<dbReference type="PANTHER" id="PTHR30558">
    <property type="entry name" value="EXBD MEMBRANE COMPONENT OF PMF-DRIVEN MACROMOLECULE IMPORT SYSTEM"/>
    <property type="match status" value="1"/>
</dbReference>
<proteinExistence type="predicted"/>
<dbReference type="AlphaFoldDB" id="A0A3B1BH91"/>
<protein>
    <submittedName>
        <fullName evidence="7">Biopolymer transport protein ExbD/TolR</fullName>
    </submittedName>
</protein>
<reference evidence="7" key="1">
    <citation type="submission" date="2018-06" db="EMBL/GenBank/DDBJ databases">
        <authorList>
            <person name="Zhirakovskaya E."/>
        </authorList>
    </citation>
    <scope>NUCLEOTIDE SEQUENCE</scope>
</reference>
<sequence length="135" mass="14940">MRRHRINNNSSADSEINLTPMLDVVFIMLIFFVVTTSFVKEAGVEVNRPNASTSQQQESASILIAIRPNGEIWIDGRAVDVRAVRANVERLQAEFPESDVVIQGDKHAQIGLLVRVMDQVRMAGITNVSIATEGH</sequence>
<keyword evidence="3 6" id="KW-0812">Transmembrane</keyword>
<evidence type="ECO:0000256" key="1">
    <source>
        <dbReference type="ARBA" id="ARBA00004162"/>
    </source>
</evidence>
<keyword evidence="2" id="KW-1003">Cell membrane</keyword>
<evidence type="ECO:0000313" key="7">
    <source>
        <dbReference type="EMBL" id="VAX11443.1"/>
    </source>
</evidence>
<keyword evidence="4 6" id="KW-1133">Transmembrane helix</keyword>
<organism evidence="7">
    <name type="scientific">hydrothermal vent metagenome</name>
    <dbReference type="NCBI Taxonomy" id="652676"/>
    <lineage>
        <taxon>unclassified sequences</taxon>
        <taxon>metagenomes</taxon>
        <taxon>ecological metagenomes</taxon>
    </lineage>
</organism>
<dbReference type="GO" id="GO:0005886">
    <property type="term" value="C:plasma membrane"/>
    <property type="evidence" value="ECO:0007669"/>
    <property type="project" value="UniProtKB-SubCell"/>
</dbReference>
<dbReference type="InterPro" id="IPR003400">
    <property type="entry name" value="ExbD"/>
</dbReference>
<evidence type="ECO:0000256" key="4">
    <source>
        <dbReference type="ARBA" id="ARBA00022989"/>
    </source>
</evidence>
<dbReference type="Gene3D" id="3.30.420.270">
    <property type="match status" value="1"/>
</dbReference>